<dbReference type="InterPro" id="IPR016162">
    <property type="entry name" value="Ald_DH_N"/>
</dbReference>
<evidence type="ECO:0000256" key="3">
    <source>
        <dbReference type="ARBA" id="ARBA00023002"/>
    </source>
</evidence>
<evidence type="ECO:0000256" key="5">
    <source>
        <dbReference type="PROSITE-ProRule" id="PRU10007"/>
    </source>
</evidence>
<gene>
    <name evidence="8" type="ORF">FHS76_001860</name>
</gene>
<dbReference type="EMBL" id="JACIJG010000006">
    <property type="protein sequence ID" value="MBB5701985.1"/>
    <property type="molecule type" value="Genomic_DNA"/>
</dbReference>
<proteinExistence type="inferred from homology"/>
<dbReference type="FunFam" id="3.40.605.10:FF:000007">
    <property type="entry name" value="NAD/NADP-dependent betaine aldehyde dehydrogenase"/>
    <property type="match status" value="1"/>
</dbReference>
<dbReference type="SUPFAM" id="SSF53720">
    <property type="entry name" value="ALDH-like"/>
    <property type="match status" value="1"/>
</dbReference>
<feature type="domain" description="Aldehyde dehydrogenase" evidence="7">
    <location>
        <begin position="23"/>
        <end position="484"/>
    </location>
</feature>
<dbReference type="PROSITE" id="PS00687">
    <property type="entry name" value="ALDEHYDE_DEHYDR_GLU"/>
    <property type="match status" value="1"/>
</dbReference>
<evidence type="ECO:0000259" key="7">
    <source>
        <dbReference type="Pfam" id="PF00171"/>
    </source>
</evidence>
<keyword evidence="2" id="KW-0521">NADP</keyword>
<comment type="caution">
    <text evidence="8">The sequence shown here is derived from an EMBL/GenBank/DDBJ whole genome shotgun (WGS) entry which is preliminary data.</text>
</comment>
<dbReference type="Gene3D" id="3.40.309.10">
    <property type="entry name" value="Aldehyde Dehydrogenase, Chain A, domain 2"/>
    <property type="match status" value="1"/>
</dbReference>
<dbReference type="AlphaFoldDB" id="A0A7W9EME3"/>
<evidence type="ECO:0000256" key="1">
    <source>
        <dbReference type="ARBA" id="ARBA00009986"/>
    </source>
</evidence>
<dbReference type="InterPro" id="IPR029510">
    <property type="entry name" value="Ald_DH_CS_GLU"/>
</dbReference>
<evidence type="ECO:0000256" key="4">
    <source>
        <dbReference type="ARBA" id="ARBA00023097"/>
    </source>
</evidence>
<evidence type="ECO:0000256" key="6">
    <source>
        <dbReference type="RuleBase" id="RU003345"/>
    </source>
</evidence>
<dbReference type="GO" id="GO:0016620">
    <property type="term" value="F:oxidoreductase activity, acting on the aldehyde or oxo group of donors, NAD or NADP as acceptor"/>
    <property type="evidence" value="ECO:0007669"/>
    <property type="project" value="InterPro"/>
</dbReference>
<organism evidence="8 9">
    <name type="scientific">Brucella daejeonensis</name>
    <dbReference type="NCBI Taxonomy" id="659015"/>
    <lineage>
        <taxon>Bacteria</taxon>
        <taxon>Pseudomonadati</taxon>
        <taxon>Pseudomonadota</taxon>
        <taxon>Alphaproteobacteria</taxon>
        <taxon>Hyphomicrobiales</taxon>
        <taxon>Brucellaceae</taxon>
        <taxon>Brucella/Ochrobactrum group</taxon>
        <taxon>Brucella</taxon>
    </lineage>
</organism>
<comment type="similarity">
    <text evidence="1 6">Belongs to the aldehyde dehydrogenase family.</text>
</comment>
<accession>A0A7W9EME3</accession>
<dbReference type="InterPro" id="IPR016161">
    <property type="entry name" value="Ald_DH/histidinol_DH"/>
</dbReference>
<protein>
    <submittedName>
        <fullName evidence="8">Acyl-CoA reductase-like NAD-dependent aldehyde dehydrogenase</fullName>
    </submittedName>
</protein>
<reference evidence="8 9" key="1">
    <citation type="submission" date="2020-08" db="EMBL/GenBank/DDBJ databases">
        <title>Genomic Encyclopedia of Type Strains, Phase IV (KMG-IV): sequencing the most valuable type-strain genomes for metagenomic binning, comparative biology and taxonomic classification.</title>
        <authorList>
            <person name="Goeker M."/>
        </authorList>
    </citation>
    <scope>NUCLEOTIDE SEQUENCE [LARGE SCALE GENOMIC DNA]</scope>
    <source>
        <strain evidence="8 9">DSM 26944</strain>
    </source>
</reference>
<keyword evidence="4" id="KW-0558">Oxidation</keyword>
<feature type="active site" evidence="5">
    <location>
        <position position="260"/>
    </location>
</feature>
<name>A0A7W9EME3_9HYPH</name>
<dbReference type="Gene3D" id="3.40.605.10">
    <property type="entry name" value="Aldehyde Dehydrogenase, Chain A, domain 1"/>
    <property type="match status" value="1"/>
</dbReference>
<dbReference type="InterPro" id="IPR015590">
    <property type="entry name" value="Aldehyde_DH_dom"/>
</dbReference>
<dbReference type="Proteomes" id="UP000555546">
    <property type="component" value="Unassembled WGS sequence"/>
</dbReference>
<dbReference type="Pfam" id="PF00171">
    <property type="entry name" value="Aldedh"/>
    <property type="match status" value="1"/>
</dbReference>
<evidence type="ECO:0000313" key="8">
    <source>
        <dbReference type="EMBL" id="MBB5701985.1"/>
    </source>
</evidence>
<evidence type="ECO:0000256" key="2">
    <source>
        <dbReference type="ARBA" id="ARBA00022857"/>
    </source>
</evidence>
<dbReference type="RefSeq" id="WP_183651052.1">
    <property type="nucleotide sequence ID" value="NZ_JACIJG010000006.1"/>
</dbReference>
<dbReference type="PANTHER" id="PTHR11699">
    <property type="entry name" value="ALDEHYDE DEHYDROGENASE-RELATED"/>
    <property type="match status" value="1"/>
</dbReference>
<sequence length="497" mass="52984">MTLQFPKMPSKPFHFGHFIDGDWVSGKGDVIERTSPAHGEVVTIVPKGTHEDVERAAAAARRRFEAGGWADKPASYRAAIIRKAADMILDRLDELALCETLESGKPYMQARSEIEGSAGLWHYAAGQAQALHGESFNNFGSGSLGFVLREPVGVVGLITPWNFPFLILSERLPFILAAGCTCVVKPSEHTSSTTLMMAGILAEAGLPAGVVNVVTGYGDPVGQAIVEHRDIDMVSFTGSTRVGRSALMASAGNIKKLALELGGKNPVIVLPDADLDKAADGIVYGILFNAGQCCVSPSRLIVHKSVSEDLAARVQALMVKVVVGDPLDPKTQVGPIVTDSQLSRICGLVDKAREEGGTIRLGGEAIAPSKGYFMQPTLVTNVNQTMNIAREEVFGPVLAVSTFDTVDEAVAMANDTEYGLSGTIWSTKLHESLDLVRRVRAGRIWVNTTITGGPEMPIGGFKQSGLGRETGLSGVAEYTEVKSIIVDMGERTPWVRG</sequence>
<dbReference type="FunFam" id="3.40.309.10:FF:000012">
    <property type="entry name" value="Betaine aldehyde dehydrogenase"/>
    <property type="match status" value="1"/>
</dbReference>
<dbReference type="InterPro" id="IPR016163">
    <property type="entry name" value="Ald_DH_C"/>
</dbReference>
<keyword evidence="3 6" id="KW-0560">Oxidoreductase</keyword>
<evidence type="ECO:0000313" key="9">
    <source>
        <dbReference type="Proteomes" id="UP000555546"/>
    </source>
</evidence>
<keyword evidence="9" id="KW-1185">Reference proteome</keyword>